<dbReference type="EMBL" id="NFZX01000097">
    <property type="protein sequence ID" value="RFA31831.1"/>
    <property type="molecule type" value="Genomic_DNA"/>
</dbReference>
<evidence type="ECO:0000313" key="2">
    <source>
        <dbReference type="EMBL" id="RFA31831.1"/>
    </source>
</evidence>
<dbReference type="AlphaFoldDB" id="A0A3E0WI41"/>
<evidence type="ECO:0000259" key="1">
    <source>
        <dbReference type="Pfam" id="PF15534"/>
    </source>
</evidence>
<dbReference type="Proteomes" id="UP000256488">
    <property type="component" value="Unassembled WGS sequence"/>
</dbReference>
<proteinExistence type="predicted"/>
<accession>A0A3E0WI41</accession>
<reference evidence="2 3" key="1">
    <citation type="submission" date="2017-05" db="EMBL/GenBank/DDBJ databases">
        <title>Virgibacillus sp. AK90 isolated from a saltern of Kakinada, India.</title>
        <authorList>
            <person name="Gupta V."/>
            <person name="Sidhu C."/>
            <person name="Korpole S."/>
            <person name="Pinnaka A.K."/>
        </authorList>
    </citation>
    <scope>NUCLEOTIDE SEQUENCE [LARGE SCALE GENOMIC DNA]</scope>
    <source>
        <strain evidence="2 3">AK90</strain>
    </source>
</reference>
<feature type="domain" description="Bacterial toxin 35" evidence="1">
    <location>
        <begin position="3"/>
        <end position="27"/>
    </location>
</feature>
<dbReference type="InterPro" id="IPR029109">
    <property type="entry name" value="Ntox35"/>
</dbReference>
<dbReference type="Pfam" id="PF15534">
    <property type="entry name" value="Ntox35"/>
    <property type="match status" value="1"/>
</dbReference>
<organism evidence="2 3">
    <name type="scientific">Virgibacillus dokdonensis</name>
    <dbReference type="NCBI Taxonomy" id="302167"/>
    <lineage>
        <taxon>Bacteria</taxon>
        <taxon>Bacillati</taxon>
        <taxon>Bacillota</taxon>
        <taxon>Bacilli</taxon>
        <taxon>Bacillales</taxon>
        <taxon>Bacillaceae</taxon>
        <taxon>Virgibacillus</taxon>
    </lineage>
</organism>
<name>A0A3E0WI41_9BACI</name>
<gene>
    <name evidence="2" type="ORF">CAI16_19760</name>
</gene>
<comment type="caution">
    <text evidence="2">The sequence shown here is derived from an EMBL/GenBank/DDBJ whole genome shotgun (WGS) entry which is preliminary data.</text>
</comment>
<evidence type="ECO:0000313" key="3">
    <source>
        <dbReference type="Proteomes" id="UP000256488"/>
    </source>
</evidence>
<sequence>MKKMSGRTVTVTFKRANGKIYISNGWVK</sequence>
<protein>
    <recommendedName>
        <fullName evidence="1">Bacterial toxin 35 domain-containing protein</fullName>
    </recommendedName>
</protein>